<comment type="caution">
    <text evidence="2">The sequence shown here is derived from an EMBL/GenBank/DDBJ whole genome shotgun (WGS) entry which is preliminary data.</text>
</comment>
<feature type="compositionally biased region" description="Basic and acidic residues" evidence="1">
    <location>
        <begin position="44"/>
        <end position="53"/>
    </location>
</feature>
<evidence type="ECO:0000313" key="3">
    <source>
        <dbReference type="Proteomes" id="UP001488838"/>
    </source>
</evidence>
<dbReference type="PANTHER" id="PTHR37867">
    <property type="entry name" value="CHROMOSOME 16 OPEN READING FRAME 86"/>
    <property type="match status" value="1"/>
</dbReference>
<feature type="compositionally biased region" description="Low complexity" evidence="1">
    <location>
        <begin position="209"/>
        <end position="218"/>
    </location>
</feature>
<dbReference type="EMBL" id="JBBHLL010000361">
    <property type="protein sequence ID" value="KAK7804857.1"/>
    <property type="molecule type" value="Genomic_DNA"/>
</dbReference>
<accession>A0AAW0HS03</accession>
<feature type="region of interest" description="Disordered" evidence="1">
    <location>
        <begin position="192"/>
        <end position="218"/>
    </location>
</feature>
<proteinExistence type="predicted"/>
<feature type="non-terminal residue" evidence="2">
    <location>
        <position position="1"/>
    </location>
</feature>
<feature type="region of interest" description="Disordered" evidence="1">
    <location>
        <begin position="44"/>
        <end position="175"/>
    </location>
</feature>
<keyword evidence="3" id="KW-1185">Reference proteome</keyword>
<evidence type="ECO:0000313" key="2">
    <source>
        <dbReference type="EMBL" id="KAK7804857.1"/>
    </source>
</evidence>
<evidence type="ECO:0000256" key="1">
    <source>
        <dbReference type="SAM" id="MobiDB-lite"/>
    </source>
</evidence>
<gene>
    <name evidence="2" type="ORF">U0070_006839</name>
</gene>
<dbReference type="InterPro" id="IPR031516">
    <property type="entry name" value="DUF4691"/>
</dbReference>
<dbReference type="Pfam" id="PF15762">
    <property type="entry name" value="DUF4691"/>
    <property type="match status" value="1"/>
</dbReference>
<dbReference type="Proteomes" id="UP001488838">
    <property type="component" value="Unassembled WGS sequence"/>
</dbReference>
<organism evidence="2 3">
    <name type="scientific">Myodes glareolus</name>
    <name type="common">Bank vole</name>
    <name type="synonym">Clethrionomys glareolus</name>
    <dbReference type="NCBI Taxonomy" id="447135"/>
    <lineage>
        <taxon>Eukaryota</taxon>
        <taxon>Metazoa</taxon>
        <taxon>Chordata</taxon>
        <taxon>Craniata</taxon>
        <taxon>Vertebrata</taxon>
        <taxon>Euteleostomi</taxon>
        <taxon>Mammalia</taxon>
        <taxon>Eutheria</taxon>
        <taxon>Euarchontoglires</taxon>
        <taxon>Glires</taxon>
        <taxon>Rodentia</taxon>
        <taxon>Myomorpha</taxon>
        <taxon>Muroidea</taxon>
        <taxon>Cricetidae</taxon>
        <taxon>Arvicolinae</taxon>
        <taxon>Myodes</taxon>
    </lineage>
</organism>
<dbReference type="AlphaFoldDB" id="A0AAW0HS03"/>
<feature type="compositionally biased region" description="Acidic residues" evidence="1">
    <location>
        <begin position="198"/>
        <end position="208"/>
    </location>
</feature>
<sequence>AQRQPEAQNGEAVGLAQVAEIPEVKLGRWSGPGEKCLVPAHETCRPPSEDKCSIGHSFEPELQEEGINRGEERLNPGVEAGEERGPKSASSIVRPSLATIALPGPSYHAQPRAEAELPPGMLLQKEEPEGSHSESSLPAKQHKKAKKRKSVGAPVPPAVASTPAPTETLGLERKAQRLRPLYQYINYCNPELNQAGDGDGEPEVEPESELAPAPEEAGAEQLHLRALLPVAGELGLGLALPCPNTLVPLTHTLPSLGQEVGGEPGGLSNLRVSGRLKAEVDKTTQVDIDKMLSVCAAPLVPPLSPQYNNGSTTSGDTVHRGHADRTLPRDEMGIEKYVAELELEVQRSSMEKKVHVPEA</sequence>
<feature type="compositionally biased region" description="Basic residues" evidence="1">
    <location>
        <begin position="140"/>
        <end position="150"/>
    </location>
</feature>
<reference evidence="2 3" key="1">
    <citation type="journal article" date="2023" name="bioRxiv">
        <title>Conserved and derived expression patterns and positive selection on dental genes reveal complex evolutionary context of ever-growing rodent molars.</title>
        <authorList>
            <person name="Calamari Z.T."/>
            <person name="Song A."/>
            <person name="Cohen E."/>
            <person name="Akter M."/>
            <person name="Roy R.D."/>
            <person name="Hallikas O."/>
            <person name="Christensen M.M."/>
            <person name="Li P."/>
            <person name="Marangoni P."/>
            <person name="Jernvall J."/>
            <person name="Klein O.D."/>
        </authorList>
    </citation>
    <scope>NUCLEOTIDE SEQUENCE [LARGE SCALE GENOMIC DNA]</scope>
    <source>
        <strain evidence="2">V071</strain>
    </source>
</reference>
<dbReference type="PANTHER" id="PTHR37867:SF1">
    <property type="entry name" value="CHROMOSOME 16 OPEN READING FRAME 86"/>
    <property type="match status" value="1"/>
</dbReference>
<protein>
    <submittedName>
        <fullName evidence="2">Uncharacterized protein</fullName>
    </submittedName>
</protein>
<name>A0AAW0HS03_MYOGA</name>